<evidence type="ECO:0000313" key="2">
    <source>
        <dbReference type="EMBL" id="AFH59758.1"/>
    </source>
</evidence>
<feature type="region of interest" description="Disordered" evidence="1">
    <location>
        <begin position="1"/>
        <end position="65"/>
    </location>
</feature>
<name>I0BBL1_9BACL</name>
<sequence length="65" mass="7286">MEEAVGARRRRRIRRMEKKPSCAQTRKDHQNGLGPGGTNGKSPCGPADRNLTIRFDRGPQGRWAV</sequence>
<dbReference type="KEGG" id="pmw:B2K_03280"/>
<evidence type="ECO:0000256" key="1">
    <source>
        <dbReference type="SAM" id="MobiDB-lite"/>
    </source>
</evidence>
<dbReference type="EMBL" id="CP003422">
    <property type="protein sequence ID" value="AFH59758.1"/>
    <property type="molecule type" value="Genomic_DNA"/>
</dbReference>
<accession>I0BBL1</accession>
<dbReference type="Proteomes" id="UP000007392">
    <property type="component" value="Chromosome"/>
</dbReference>
<feature type="compositionally biased region" description="Basic residues" evidence="1">
    <location>
        <begin position="7"/>
        <end position="17"/>
    </location>
</feature>
<dbReference type="AlphaFoldDB" id="I0BBL1"/>
<proteinExistence type="predicted"/>
<protein>
    <submittedName>
        <fullName evidence="2">Uncharacterized protein</fullName>
    </submittedName>
</protein>
<gene>
    <name evidence="2" type="ORF">B2K_03280</name>
</gene>
<organism evidence="2 3">
    <name type="scientific">Paenibacillus mucilaginosus K02</name>
    <dbReference type="NCBI Taxonomy" id="997761"/>
    <lineage>
        <taxon>Bacteria</taxon>
        <taxon>Bacillati</taxon>
        <taxon>Bacillota</taxon>
        <taxon>Bacilli</taxon>
        <taxon>Bacillales</taxon>
        <taxon>Paenibacillaceae</taxon>
        <taxon>Paenibacillus</taxon>
    </lineage>
</organism>
<reference evidence="2 3" key="1">
    <citation type="submission" date="2013-06" db="EMBL/GenBank/DDBJ databases">
        <title>Complete genome sequence of Paenibacillus mucilaginosus K02.</title>
        <authorList>
            <person name="Xiao B."/>
            <person name="Sun L."/>
            <person name="Xiao L."/>
            <person name="Lian B."/>
        </authorList>
    </citation>
    <scope>NUCLEOTIDE SEQUENCE [LARGE SCALE GENOMIC DNA]</scope>
    <source>
        <strain evidence="2 3">K02</strain>
    </source>
</reference>
<evidence type="ECO:0000313" key="3">
    <source>
        <dbReference type="Proteomes" id="UP000007392"/>
    </source>
</evidence>
<dbReference type="HOGENOM" id="CLU_198300_0_0_9"/>